<keyword evidence="1" id="KW-1133">Transmembrane helix</keyword>
<feature type="transmembrane region" description="Helical" evidence="1">
    <location>
        <begin position="19"/>
        <end position="41"/>
    </location>
</feature>
<keyword evidence="3" id="KW-1185">Reference proteome</keyword>
<dbReference type="AlphaFoldDB" id="A0A5N6V0G3"/>
<feature type="transmembrane region" description="Helical" evidence="1">
    <location>
        <begin position="504"/>
        <end position="526"/>
    </location>
</feature>
<protein>
    <submittedName>
        <fullName evidence="2">Uncharacterized protein</fullName>
    </submittedName>
</protein>
<proteinExistence type="predicted"/>
<name>A0A5N6V0G3_ASPTM</name>
<organism evidence="2 3">
    <name type="scientific">Aspergillus tamarii</name>
    <dbReference type="NCBI Taxonomy" id="41984"/>
    <lineage>
        <taxon>Eukaryota</taxon>
        <taxon>Fungi</taxon>
        <taxon>Dikarya</taxon>
        <taxon>Ascomycota</taxon>
        <taxon>Pezizomycotina</taxon>
        <taxon>Eurotiomycetes</taxon>
        <taxon>Eurotiomycetidae</taxon>
        <taxon>Eurotiales</taxon>
        <taxon>Aspergillaceae</taxon>
        <taxon>Aspergillus</taxon>
        <taxon>Aspergillus subgen. Circumdati</taxon>
    </lineage>
</organism>
<sequence>MSQVQGWTSGPQTRGTLDILWTCLATLGLCVWTAIHPNIPVVHNAWSTLFERLGLMVLAIIFPEIIITSAWGQRRRAKNLLVEVNRSLGRPTKKTTSESTARFQLQQALSWKMKVSPNLETASQDHSLLPKYSEPDLVESLPHTTSDPVQGQPPTTDAWCHDQAMFAIMGGFAIEIHYLDSATEKRIIRRLLTPEGVSILAKTGHLPALSREDVAERSKADIFAKSIVMGQIVWFALQVLGRLCQGLPVTPLETHTAIHVGCTIIVYAIWVNKPYNLLQSIVVAGPDMKYLGAFFNFSDMSRDIFQKECERYEVERIEYWKERVIQASQGALTFCAPPKPPVLKPIDQLLDDYQSDAIRNCTKRYHDEEILCTIAEDARQGLHLLESQGCNTFRGIQPSRRKLLRHTSENFTIRTVWGGWSTDFGHEPNLEKGIHVLFNVLYGGCHLAGWASDFPTTLESWLWRGSALFLTTVPVWGGLWILWWKGVRSRSKALYLIRNGDLDIIAAPVFFLVLAGYTLARCYFLIEALMSLRLLPSAAYQTVQWSNFLPHVS</sequence>
<gene>
    <name evidence="2" type="ORF">BDV40DRAFT_298458</name>
</gene>
<dbReference type="PANTHER" id="PTHR35043">
    <property type="entry name" value="TRANSCRIPTION FACTOR DOMAIN-CONTAINING PROTEIN"/>
    <property type="match status" value="1"/>
</dbReference>
<feature type="transmembrane region" description="Helical" evidence="1">
    <location>
        <begin position="461"/>
        <end position="483"/>
    </location>
</feature>
<evidence type="ECO:0000256" key="1">
    <source>
        <dbReference type="SAM" id="Phobius"/>
    </source>
</evidence>
<reference evidence="2 3" key="1">
    <citation type="submission" date="2019-04" db="EMBL/GenBank/DDBJ databases">
        <title>Friends and foes A comparative genomics study of 23 Aspergillus species from section Flavi.</title>
        <authorList>
            <consortium name="DOE Joint Genome Institute"/>
            <person name="Kjaerbolling I."/>
            <person name="Vesth T."/>
            <person name="Frisvad J.C."/>
            <person name="Nybo J.L."/>
            <person name="Theobald S."/>
            <person name="Kildgaard S."/>
            <person name="Isbrandt T."/>
            <person name="Kuo A."/>
            <person name="Sato A."/>
            <person name="Lyhne E.K."/>
            <person name="Kogle M.E."/>
            <person name="Wiebenga A."/>
            <person name="Kun R.S."/>
            <person name="Lubbers R.J."/>
            <person name="Makela M.R."/>
            <person name="Barry K."/>
            <person name="Chovatia M."/>
            <person name="Clum A."/>
            <person name="Daum C."/>
            <person name="Haridas S."/>
            <person name="He G."/>
            <person name="LaButti K."/>
            <person name="Lipzen A."/>
            <person name="Mondo S."/>
            <person name="Riley R."/>
            <person name="Salamov A."/>
            <person name="Simmons B.A."/>
            <person name="Magnuson J.K."/>
            <person name="Henrissat B."/>
            <person name="Mortensen U.H."/>
            <person name="Larsen T.O."/>
            <person name="Devries R.P."/>
            <person name="Grigoriev I.V."/>
            <person name="Machida M."/>
            <person name="Baker S.E."/>
            <person name="Andersen M.R."/>
        </authorList>
    </citation>
    <scope>NUCLEOTIDE SEQUENCE [LARGE SCALE GENOMIC DNA]</scope>
    <source>
        <strain evidence="2 3">CBS 117626</strain>
    </source>
</reference>
<evidence type="ECO:0000313" key="2">
    <source>
        <dbReference type="EMBL" id="KAE8164429.1"/>
    </source>
</evidence>
<dbReference type="OrthoDB" id="3061561at2759"/>
<dbReference type="EMBL" id="ML738608">
    <property type="protein sequence ID" value="KAE8164429.1"/>
    <property type="molecule type" value="Genomic_DNA"/>
</dbReference>
<dbReference type="PANTHER" id="PTHR35043:SF7">
    <property type="entry name" value="TRANSCRIPTION FACTOR DOMAIN-CONTAINING PROTEIN"/>
    <property type="match status" value="1"/>
</dbReference>
<keyword evidence="1" id="KW-0472">Membrane</keyword>
<accession>A0A5N6V0G3</accession>
<keyword evidence="1" id="KW-0812">Transmembrane</keyword>
<dbReference type="Proteomes" id="UP000326950">
    <property type="component" value="Unassembled WGS sequence"/>
</dbReference>
<feature type="transmembrane region" description="Helical" evidence="1">
    <location>
        <begin position="53"/>
        <end position="72"/>
    </location>
</feature>
<evidence type="ECO:0000313" key="3">
    <source>
        <dbReference type="Proteomes" id="UP000326950"/>
    </source>
</evidence>